<dbReference type="Proteomes" id="UP001194468">
    <property type="component" value="Unassembled WGS sequence"/>
</dbReference>
<feature type="domain" description="DUF6589" evidence="2">
    <location>
        <begin position="333"/>
        <end position="737"/>
    </location>
</feature>
<sequence length="819" mass="92702">MHYLQITLPEFMLGLLSSAQYKHDPIVIGLISRIDEIIEGVMRYSEMGKRKVEDLANKITTKTYVDEVAQLARHDGGLHFNVSCTNIKQLEAFSIPELMQVMKQNAPSLWGMLDVVLSAHATEMSGTSGDDDANEQDLYWNALDGGDIRRGRRPTDRLDKQRAVATIKKVVIVSIMAQNKNQRANQLQSMLGVFLQSAHAPQKVIETLAHMGLSISLSSINSAIQSLSRESSNVIKELGHTRLASYAYDNFDVDMKTSDQHVEKSSDTLKHLTSAILFPLQHGTTTEDLRCSRVLWEQSIYNIQAREPAAQRAGKTYRDLLGLHERGLGADGMSSRRRYNTWKMLSDLIEYGPEYFRRFRNVLGEPEVVEAIPVVKTPIIAARSMEYMNSTVSGNINSVTGLLAQAGIHDPMQTHDPNMPDISDYVVLFHGDLGTGERIQALLQRRAMETSPWRRCQYVQFVPGLFHLKMAAADAIWRAFLQPVAARGDETSLLRDVAILRPMELGHYQSKPGFRRMHQLITYSGICRRLNCWLEEVAKNDPRIDSLDAFAAIEPTFSQLKGIAQALSRNYVATHAVINAHRRQPGPQRDVQHENALILNEYLLLYEELTHAMNSGDIGRVEMCIVAWILIFKATGKHKYATHMMDLLMNVHFVYPEGLRHAIRYSILVNPTGKKGKFRAVDWCVELNNLFTKVINGGKFSNHTIDRILLESPLVQVYRNLHENFQKHFLHTHLSSRKNEANMVKTFAELCAHLEKHRPHKIQLGRSSKYCISELIDEGHTLMEKVESELGRESEHQEDPDGESSDSLTLDDIVLELGL</sequence>
<evidence type="ECO:0000259" key="2">
    <source>
        <dbReference type="Pfam" id="PF20231"/>
    </source>
</evidence>
<dbReference type="Pfam" id="PF20231">
    <property type="entry name" value="DUF6589"/>
    <property type="match status" value="1"/>
</dbReference>
<dbReference type="EMBL" id="WHUW01000002">
    <property type="protein sequence ID" value="KAF8450849.1"/>
    <property type="molecule type" value="Genomic_DNA"/>
</dbReference>
<evidence type="ECO:0000256" key="1">
    <source>
        <dbReference type="SAM" id="MobiDB-lite"/>
    </source>
</evidence>
<reference evidence="3" key="1">
    <citation type="submission" date="2019-10" db="EMBL/GenBank/DDBJ databases">
        <authorList>
            <consortium name="DOE Joint Genome Institute"/>
            <person name="Kuo A."/>
            <person name="Miyauchi S."/>
            <person name="Kiss E."/>
            <person name="Drula E."/>
            <person name="Kohler A."/>
            <person name="Sanchez-Garcia M."/>
            <person name="Andreopoulos B."/>
            <person name="Barry K.W."/>
            <person name="Bonito G."/>
            <person name="Buee M."/>
            <person name="Carver A."/>
            <person name="Chen C."/>
            <person name="Cichocki N."/>
            <person name="Clum A."/>
            <person name="Culley D."/>
            <person name="Crous P.W."/>
            <person name="Fauchery L."/>
            <person name="Girlanda M."/>
            <person name="Hayes R."/>
            <person name="Keri Z."/>
            <person name="LaButti K."/>
            <person name="Lipzen A."/>
            <person name="Lombard V."/>
            <person name="Magnuson J."/>
            <person name="Maillard F."/>
            <person name="Morin E."/>
            <person name="Murat C."/>
            <person name="Nolan M."/>
            <person name="Ohm R."/>
            <person name="Pangilinan J."/>
            <person name="Pereira M."/>
            <person name="Perotto S."/>
            <person name="Peter M."/>
            <person name="Riley R."/>
            <person name="Sitrit Y."/>
            <person name="Stielow B."/>
            <person name="Szollosi G."/>
            <person name="Zifcakova L."/>
            <person name="Stursova M."/>
            <person name="Spatafora J.W."/>
            <person name="Tedersoo L."/>
            <person name="Vaario L.-M."/>
            <person name="Yamada A."/>
            <person name="Yan M."/>
            <person name="Wang P."/>
            <person name="Xu J."/>
            <person name="Bruns T."/>
            <person name="Baldrian P."/>
            <person name="Vilgalys R."/>
            <person name="Henrissat B."/>
            <person name="Grigoriev I.V."/>
            <person name="Hibbett D."/>
            <person name="Nagy L.G."/>
            <person name="Martin F.M."/>
        </authorList>
    </citation>
    <scope>NUCLEOTIDE SEQUENCE</scope>
    <source>
        <strain evidence="3">BED1</strain>
    </source>
</reference>
<proteinExistence type="predicted"/>
<gene>
    <name evidence="3" type="ORF">L210DRAFT_3639881</name>
</gene>
<name>A0AAD4GKP2_BOLED</name>
<protein>
    <recommendedName>
        <fullName evidence="2">DUF6589 domain-containing protein</fullName>
    </recommendedName>
</protein>
<evidence type="ECO:0000313" key="4">
    <source>
        <dbReference type="Proteomes" id="UP001194468"/>
    </source>
</evidence>
<evidence type="ECO:0000313" key="3">
    <source>
        <dbReference type="EMBL" id="KAF8450849.1"/>
    </source>
</evidence>
<comment type="caution">
    <text evidence="3">The sequence shown here is derived from an EMBL/GenBank/DDBJ whole genome shotgun (WGS) entry which is preliminary data.</text>
</comment>
<dbReference type="AlphaFoldDB" id="A0AAD4GKP2"/>
<dbReference type="InterPro" id="IPR046496">
    <property type="entry name" value="DUF6589"/>
</dbReference>
<organism evidence="3 4">
    <name type="scientific">Boletus edulis BED1</name>
    <dbReference type="NCBI Taxonomy" id="1328754"/>
    <lineage>
        <taxon>Eukaryota</taxon>
        <taxon>Fungi</taxon>
        <taxon>Dikarya</taxon>
        <taxon>Basidiomycota</taxon>
        <taxon>Agaricomycotina</taxon>
        <taxon>Agaricomycetes</taxon>
        <taxon>Agaricomycetidae</taxon>
        <taxon>Boletales</taxon>
        <taxon>Boletineae</taxon>
        <taxon>Boletaceae</taxon>
        <taxon>Boletoideae</taxon>
        <taxon>Boletus</taxon>
    </lineage>
</organism>
<keyword evidence="4" id="KW-1185">Reference proteome</keyword>
<reference evidence="3" key="2">
    <citation type="journal article" date="2020" name="Nat. Commun.">
        <title>Large-scale genome sequencing of mycorrhizal fungi provides insights into the early evolution of symbiotic traits.</title>
        <authorList>
            <person name="Miyauchi S."/>
            <person name="Kiss E."/>
            <person name="Kuo A."/>
            <person name="Drula E."/>
            <person name="Kohler A."/>
            <person name="Sanchez-Garcia M."/>
            <person name="Morin E."/>
            <person name="Andreopoulos B."/>
            <person name="Barry K.W."/>
            <person name="Bonito G."/>
            <person name="Buee M."/>
            <person name="Carver A."/>
            <person name="Chen C."/>
            <person name="Cichocki N."/>
            <person name="Clum A."/>
            <person name="Culley D."/>
            <person name="Crous P.W."/>
            <person name="Fauchery L."/>
            <person name="Girlanda M."/>
            <person name="Hayes R.D."/>
            <person name="Keri Z."/>
            <person name="LaButti K."/>
            <person name="Lipzen A."/>
            <person name="Lombard V."/>
            <person name="Magnuson J."/>
            <person name="Maillard F."/>
            <person name="Murat C."/>
            <person name="Nolan M."/>
            <person name="Ohm R.A."/>
            <person name="Pangilinan J."/>
            <person name="Pereira M.F."/>
            <person name="Perotto S."/>
            <person name="Peter M."/>
            <person name="Pfister S."/>
            <person name="Riley R."/>
            <person name="Sitrit Y."/>
            <person name="Stielow J.B."/>
            <person name="Szollosi G."/>
            <person name="Zifcakova L."/>
            <person name="Stursova M."/>
            <person name="Spatafora J.W."/>
            <person name="Tedersoo L."/>
            <person name="Vaario L.M."/>
            <person name="Yamada A."/>
            <person name="Yan M."/>
            <person name="Wang P."/>
            <person name="Xu J."/>
            <person name="Bruns T."/>
            <person name="Baldrian P."/>
            <person name="Vilgalys R."/>
            <person name="Dunand C."/>
            <person name="Henrissat B."/>
            <person name="Grigoriev I.V."/>
            <person name="Hibbett D."/>
            <person name="Nagy L.G."/>
            <person name="Martin F.M."/>
        </authorList>
    </citation>
    <scope>NUCLEOTIDE SEQUENCE</scope>
    <source>
        <strain evidence="3">BED1</strain>
    </source>
</reference>
<feature type="compositionally biased region" description="Basic and acidic residues" evidence="1">
    <location>
        <begin position="787"/>
        <end position="799"/>
    </location>
</feature>
<accession>A0AAD4GKP2</accession>
<feature type="region of interest" description="Disordered" evidence="1">
    <location>
        <begin position="787"/>
        <end position="811"/>
    </location>
</feature>